<sequence>MHTMVTENRQQRKFKPIGCDFDGNVVRLPPYRNPVWPVVSMRHVLQTFLLSGIALVHTKTDHDSSPCDILFTPRRTYVREIRTYFGCGR</sequence>
<protein>
    <submittedName>
        <fullName evidence="1">Uncharacterized protein</fullName>
    </submittedName>
</protein>
<name>A0A4Y2CG84_ARAVE</name>
<reference evidence="1 2" key="1">
    <citation type="journal article" date="2019" name="Sci. Rep.">
        <title>Orb-weaving spider Araneus ventricosus genome elucidates the spidroin gene catalogue.</title>
        <authorList>
            <person name="Kono N."/>
            <person name="Nakamura H."/>
            <person name="Ohtoshi R."/>
            <person name="Moran D.A.P."/>
            <person name="Shinohara A."/>
            <person name="Yoshida Y."/>
            <person name="Fujiwara M."/>
            <person name="Mori M."/>
            <person name="Tomita M."/>
            <person name="Arakawa K."/>
        </authorList>
    </citation>
    <scope>NUCLEOTIDE SEQUENCE [LARGE SCALE GENOMIC DNA]</scope>
</reference>
<gene>
    <name evidence="1" type="ORF">AVEN_265472_1</name>
</gene>
<dbReference type="AlphaFoldDB" id="A0A4Y2CG84"/>
<keyword evidence="2" id="KW-1185">Reference proteome</keyword>
<evidence type="ECO:0000313" key="2">
    <source>
        <dbReference type="Proteomes" id="UP000499080"/>
    </source>
</evidence>
<dbReference type="Proteomes" id="UP000499080">
    <property type="component" value="Unassembled WGS sequence"/>
</dbReference>
<proteinExistence type="predicted"/>
<comment type="caution">
    <text evidence="1">The sequence shown here is derived from an EMBL/GenBank/DDBJ whole genome shotgun (WGS) entry which is preliminary data.</text>
</comment>
<evidence type="ECO:0000313" key="1">
    <source>
        <dbReference type="EMBL" id="GBM03432.1"/>
    </source>
</evidence>
<organism evidence="1 2">
    <name type="scientific">Araneus ventricosus</name>
    <name type="common">Orbweaver spider</name>
    <name type="synonym">Epeira ventricosa</name>
    <dbReference type="NCBI Taxonomy" id="182803"/>
    <lineage>
        <taxon>Eukaryota</taxon>
        <taxon>Metazoa</taxon>
        <taxon>Ecdysozoa</taxon>
        <taxon>Arthropoda</taxon>
        <taxon>Chelicerata</taxon>
        <taxon>Arachnida</taxon>
        <taxon>Araneae</taxon>
        <taxon>Araneomorphae</taxon>
        <taxon>Entelegynae</taxon>
        <taxon>Araneoidea</taxon>
        <taxon>Araneidae</taxon>
        <taxon>Araneus</taxon>
    </lineage>
</organism>
<dbReference type="EMBL" id="BGPR01000191">
    <property type="protein sequence ID" value="GBM03432.1"/>
    <property type="molecule type" value="Genomic_DNA"/>
</dbReference>
<accession>A0A4Y2CG84</accession>